<evidence type="ECO:0000256" key="1">
    <source>
        <dbReference type="SAM" id="MobiDB-lite"/>
    </source>
</evidence>
<reference evidence="4" key="2">
    <citation type="journal article" date="2012" name="G3 (Bethesda)">
        <title>Pichia sorbitophila, an interspecies yeast hybrid reveals early steps of genome resolution following polyploidization.</title>
        <authorList>
            <person name="Leh Louis V."/>
            <person name="Despons L."/>
            <person name="Friedrich A."/>
            <person name="Martin T."/>
            <person name="Durrens P."/>
            <person name="Casaregola S."/>
            <person name="Neuveglise C."/>
            <person name="Fairhead C."/>
            <person name="Marck C."/>
            <person name="Cruz J.A."/>
            <person name="Straub M.L."/>
            <person name="Kugler V."/>
            <person name="Sacerdot C."/>
            <person name="Uzunov Z."/>
            <person name="Thierry A."/>
            <person name="Weiss S."/>
            <person name="Bleykasten C."/>
            <person name="De Montigny J."/>
            <person name="Jacques N."/>
            <person name="Jung P."/>
            <person name="Lemaire M."/>
            <person name="Mallet S."/>
            <person name="Morel G."/>
            <person name="Richard G.F."/>
            <person name="Sarkar A."/>
            <person name="Savel G."/>
            <person name="Schacherer J."/>
            <person name="Seret M.L."/>
            <person name="Talla E."/>
            <person name="Samson G."/>
            <person name="Jubin C."/>
            <person name="Poulain J."/>
            <person name="Vacherie B."/>
            <person name="Barbe V."/>
            <person name="Pelletier E."/>
            <person name="Sherman D.J."/>
            <person name="Westhof E."/>
            <person name="Weissenbach J."/>
            <person name="Baret P.V."/>
            <person name="Wincker P."/>
            <person name="Gaillardin C."/>
            <person name="Dujon B."/>
            <person name="Souciet J.L."/>
        </authorList>
    </citation>
    <scope>NUCLEOTIDE SEQUENCE [LARGE SCALE GENOMIC DNA]</scope>
    <source>
        <strain evidence="4">ATCC MYA-4447 / BCRC 22081 / CBS 7064 / NBRC 10061 / NRRL Y-12695</strain>
    </source>
</reference>
<feature type="region of interest" description="Disordered" evidence="1">
    <location>
        <begin position="1"/>
        <end position="54"/>
    </location>
</feature>
<feature type="region of interest" description="Disordered" evidence="1">
    <location>
        <begin position="1099"/>
        <end position="1366"/>
    </location>
</feature>
<feature type="compositionally biased region" description="Basic and acidic residues" evidence="1">
    <location>
        <begin position="340"/>
        <end position="358"/>
    </location>
</feature>
<name>G8YAX8_PICSO</name>
<feature type="compositionally biased region" description="Acidic residues" evidence="1">
    <location>
        <begin position="239"/>
        <end position="250"/>
    </location>
</feature>
<dbReference type="HOGENOM" id="CLU_256655_0_0_1"/>
<feature type="compositionally biased region" description="Basic and acidic residues" evidence="1">
    <location>
        <begin position="1118"/>
        <end position="1154"/>
    </location>
</feature>
<dbReference type="Proteomes" id="UP000005222">
    <property type="component" value="Chromosome K"/>
</dbReference>
<reference evidence="2" key="1">
    <citation type="submission" date="2011-10" db="EMBL/GenBank/DDBJ databases">
        <authorList>
            <person name="Genoscope - CEA"/>
        </authorList>
    </citation>
    <scope>NUCLEOTIDE SEQUENCE</scope>
</reference>
<feature type="compositionally biased region" description="Polar residues" evidence="1">
    <location>
        <begin position="30"/>
        <end position="45"/>
    </location>
</feature>
<dbReference type="InParanoid" id="G8YAX8"/>
<feature type="compositionally biased region" description="Basic and acidic residues" evidence="1">
    <location>
        <begin position="835"/>
        <end position="891"/>
    </location>
</feature>
<feature type="compositionally biased region" description="Polar residues" evidence="1">
    <location>
        <begin position="557"/>
        <end position="567"/>
    </location>
</feature>
<dbReference type="Proteomes" id="UP000005222">
    <property type="component" value="Chromosome L"/>
</dbReference>
<feature type="region of interest" description="Disordered" evidence="1">
    <location>
        <begin position="108"/>
        <end position="416"/>
    </location>
</feature>
<feature type="compositionally biased region" description="Polar residues" evidence="1">
    <location>
        <begin position="1316"/>
        <end position="1325"/>
    </location>
</feature>
<feature type="compositionally biased region" description="Basic and acidic residues" evidence="1">
    <location>
        <begin position="386"/>
        <end position="396"/>
    </location>
</feature>
<feature type="compositionally biased region" description="Basic and acidic residues" evidence="1">
    <location>
        <begin position="941"/>
        <end position="955"/>
    </location>
</feature>
<evidence type="ECO:0000313" key="3">
    <source>
        <dbReference type="EMBL" id="CCE84673.1"/>
    </source>
</evidence>
<feature type="compositionally biased region" description="Basic and acidic residues" evidence="1">
    <location>
        <begin position="1176"/>
        <end position="1196"/>
    </location>
</feature>
<feature type="compositionally biased region" description="Acidic residues" evidence="1">
    <location>
        <begin position="368"/>
        <end position="385"/>
    </location>
</feature>
<feature type="compositionally biased region" description="Polar residues" evidence="1">
    <location>
        <begin position="1156"/>
        <end position="1175"/>
    </location>
</feature>
<proteinExistence type="predicted"/>
<evidence type="ECO:0000313" key="4">
    <source>
        <dbReference type="Proteomes" id="UP000005222"/>
    </source>
</evidence>
<accession>G8YAX8</accession>
<sequence>MNSSGFPSPFDVSHSTSGRRTNENTRRKTQSPQSTSVTEQSSYINHTALDRQEDPERIIDWIDNLEKRVKHILGRQGNEVAVLSKQKHLEEQRNKYKHISFDSQFEELRNQLEDDDTKEKEADLYDKQSSQNHVTYLEDPESGSGISDEDESKNEAVSDSEDDQEVQEVISISSSGSDDENQEEIYPEASEMEEESEQEVESESEPQNEPYAERDVESSESEAEAAVSEADSDIKSFDENIEVESQSEEEDHQRTVQDEHRAFDVGESSDGTSSSSESENLSDSHVTNSNTLPKAHSENTESSTDHEEVHDEVHNDTKNMSDENGSQSHSEDIVSIESNNSDHRDSNSPDSRVEESDNSRASAYDRTVEEDAPDNDDSSDDFEIYENDRTQEEYHDASLQNDNVRKEEKNQEDTENFDDTYMMHFEDAPENYEPHNTFNFNDYDHLKENDSKVSSHEHEVNEEFQLMQDIALKAFNDPNNGVTIEDNDHITINPDLSDIATQIKHVVENEAYNNTSHTSDITSTKLEYASKDTPVVSSDAKESSSEPTDVFATLISTDIPTSAQSGDPNIKGIDDSKDGSRYETFYTEDALHDSKFVKQHNDSEHHKEEQTEETPSPDNVEVPQSDVENNSENELQPENDSKEKNEMLVDNEVGSEHVPEPFTEHNESDIESNKSFSSETVNGSTPPPPIFKSLDDEGDPLTVLNDLKAIERKFGLQLESVKALEEEIFLQKNSTTGTLKKACDYIKGMLGKFNKKRPNYKSEIVRPSLNEVHLSDISGSEYSDSDLEAKAENVQPHTEVLSNKDKVQEDGTETSIKLENDATDSSPGALESQLSDDKVHDNVESTKKEINQASKDEESDSTEHDPQEKDNKDKRHDFNNKNSTKFRETESTRGIFVIEPEEDAEPVCTEYNWSIETGFVQDNVVSPTSVEEPVAAKVAETMKSEGYDSTEELKDGPVSSGEQVFPDSVIEPEEDEFKINASPFENENENENDAFDVLVPSFIEEPENLESTTHPESNGEKDESKSSPGGLKRKYSEVQSQFTPLKKIRKVINSLGSSIFYKNGNNLMYTIPKPTLTPIEEDFSIKNKRNKRLNSILKPSISNKKSSKDASKNNIHYHVKDDSEDNTKGENIGDRDDTKETMEDDFQDRYDKGSEVTPNESENINASGNRTSNFIDENHEPSIAKSNDDIEPKVGNDDISSSSTSVQQTDSSNKTYQKKTNSRKVFGLDISEVDLLPSHSLRNGRKFGNENGEDISADKGTDNASSASRPDFSGSEEKTEELPKLTGQKSDLTSTVLDYPAQRTRSKSPLKRSLQEILSSSKSAVPSNPHSRPSSRKRRKGNDKSQDLDETNVSESNTRGRRSHRN</sequence>
<keyword evidence="4" id="KW-1185">Reference proteome</keyword>
<dbReference type="OMA" id="EEIHQDS"/>
<evidence type="ECO:0000313" key="2">
    <source>
        <dbReference type="EMBL" id="CCE83642.1"/>
    </source>
</evidence>
<dbReference type="STRING" id="559304.G8YAX8"/>
<feature type="compositionally biased region" description="Polar residues" evidence="1">
    <location>
        <begin position="1287"/>
        <end position="1296"/>
    </location>
</feature>
<dbReference type="EMBL" id="FO082049">
    <property type="protein sequence ID" value="CCE83642.1"/>
    <property type="molecule type" value="Genomic_DNA"/>
</dbReference>
<feature type="region of interest" description="Disordered" evidence="1">
    <location>
        <begin position="593"/>
        <end position="699"/>
    </location>
</feature>
<feature type="compositionally biased region" description="Acidic residues" evidence="1">
    <location>
        <begin position="177"/>
        <end position="206"/>
    </location>
</feature>
<feature type="compositionally biased region" description="Polar residues" evidence="1">
    <location>
        <begin position="673"/>
        <end position="684"/>
    </location>
</feature>
<feature type="region of interest" description="Disordered" evidence="1">
    <location>
        <begin position="941"/>
        <end position="1040"/>
    </location>
</feature>
<feature type="compositionally biased region" description="Basic and acidic residues" evidence="1">
    <location>
        <begin position="403"/>
        <end position="412"/>
    </location>
</feature>
<feature type="compositionally biased region" description="Basic and acidic residues" evidence="1">
    <location>
        <begin position="654"/>
        <end position="672"/>
    </location>
</feature>
<organism evidence="2 4">
    <name type="scientific">Pichia sorbitophila (strain ATCC MYA-4447 / BCRC 22081 / CBS 7064 / NBRC 10061 / NRRL Y-12695)</name>
    <name type="common">Hybrid yeast</name>
    <dbReference type="NCBI Taxonomy" id="559304"/>
    <lineage>
        <taxon>Eukaryota</taxon>
        <taxon>Fungi</taxon>
        <taxon>Dikarya</taxon>
        <taxon>Ascomycota</taxon>
        <taxon>Saccharomycotina</taxon>
        <taxon>Pichiomycetes</taxon>
        <taxon>Debaryomycetaceae</taxon>
        <taxon>Millerozyma</taxon>
    </lineage>
</organism>
<feature type="compositionally biased region" description="Basic and acidic residues" evidence="1">
    <location>
        <begin position="108"/>
        <end position="126"/>
    </location>
</feature>
<feature type="compositionally biased region" description="Low complexity" evidence="1">
    <location>
        <begin position="1200"/>
        <end position="1212"/>
    </location>
</feature>
<feature type="compositionally biased region" description="Basic and acidic residues" evidence="1">
    <location>
        <begin position="295"/>
        <end position="321"/>
    </location>
</feature>
<feature type="compositionally biased region" description="Acidic residues" evidence="1">
    <location>
        <begin position="147"/>
        <end position="166"/>
    </location>
</feature>
<dbReference type="OrthoDB" id="4026844at2759"/>
<feature type="region of interest" description="Disordered" evidence="1">
    <location>
        <begin position="557"/>
        <end position="579"/>
    </location>
</feature>
<dbReference type="EMBL" id="FO082048">
    <property type="protein sequence ID" value="CCE84673.1"/>
    <property type="molecule type" value="Genomic_DNA"/>
</dbReference>
<gene>
    <name evidence="2" type="primary">Piso0_004226</name>
    <name evidence="2" type="ORF">GNLVRS01_PISO0K12220g</name>
    <name evidence="3" type="ORF">GNLVRS01_PISO0L12221g</name>
</gene>
<protein>
    <submittedName>
        <fullName evidence="2">Piso0_004226 protein</fullName>
    </submittedName>
</protein>
<feature type="compositionally biased region" description="Low complexity" evidence="1">
    <location>
        <begin position="266"/>
        <end position="284"/>
    </location>
</feature>
<feature type="region of interest" description="Disordered" evidence="1">
    <location>
        <begin position="767"/>
        <end position="898"/>
    </location>
</feature>
<feature type="compositionally biased region" description="Basic and acidic residues" evidence="1">
    <location>
        <begin position="593"/>
        <end position="609"/>
    </location>
</feature>
<feature type="compositionally biased region" description="Basic and acidic residues" evidence="1">
    <location>
        <begin position="251"/>
        <end position="264"/>
    </location>
</feature>